<keyword evidence="3 7" id="KW-0158">Chromosome</keyword>
<dbReference type="GO" id="GO:0006334">
    <property type="term" value="P:nucleosome assembly"/>
    <property type="evidence" value="ECO:0007669"/>
    <property type="project" value="InterPro"/>
</dbReference>
<keyword evidence="4" id="KW-0007">Acetylation</keyword>
<evidence type="ECO:0000313" key="10">
    <source>
        <dbReference type="Proteomes" id="UP000035680"/>
    </source>
</evidence>
<dbReference type="AlphaFoldDB" id="A0A0K0EZ15"/>
<evidence type="ECO:0000256" key="5">
    <source>
        <dbReference type="ARBA" id="ARBA00023125"/>
    </source>
</evidence>
<evidence type="ECO:0000259" key="9">
    <source>
        <dbReference type="PROSITE" id="PS51504"/>
    </source>
</evidence>
<dbReference type="SMART" id="SM00526">
    <property type="entry name" value="H15"/>
    <property type="match status" value="1"/>
</dbReference>
<dbReference type="GO" id="GO:0045910">
    <property type="term" value="P:negative regulation of DNA recombination"/>
    <property type="evidence" value="ECO:0007669"/>
    <property type="project" value="TreeGrafter"/>
</dbReference>
<dbReference type="CDD" id="cd00073">
    <property type="entry name" value="H15"/>
    <property type="match status" value="1"/>
</dbReference>
<keyword evidence="10" id="KW-1185">Reference proteome</keyword>
<evidence type="ECO:0000256" key="1">
    <source>
        <dbReference type="ARBA" id="ARBA00004123"/>
    </source>
</evidence>
<dbReference type="Pfam" id="PF00538">
    <property type="entry name" value="Linker_histone"/>
    <property type="match status" value="1"/>
</dbReference>
<evidence type="ECO:0000256" key="3">
    <source>
        <dbReference type="ARBA" id="ARBA00022454"/>
    </source>
</evidence>
<dbReference type="InterPro" id="IPR005818">
    <property type="entry name" value="Histone_H1/H5_H15"/>
</dbReference>
<keyword evidence="6 7" id="KW-0539">Nucleus</keyword>
<comment type="similarity">
    <text evidence="7">Belongs to the histone H1/H5 family.</text>
</comment>
<evidence type="ECO:0000256" key="6">
    <source>
        <dbReference type="ARBA" id="ARBA00023242"/>
    </source>
</evidence>
<dbReference type="InterPro" id="IPR005819">
    <property type="entry name" value="H1/H5"/>
</dbReference>
<dbReference type="Gene3D" id="1.10.10.10">
    <property type="entry name" value="Winged helix-like DNA-binding domain superfamily/Winged helix DNA-binding domain"/>
    <property type="match status" value="1"/>
</dbReference>
<evidence type="ECO:0000313" key="11">
    <source>
        <dbReference type="WBParaSite" id="SVE_0177400.1"/>
    </source>
</evidence>
<evidence type="ECO:0000256" key="8">
    <source>
        <dbReference type="SAM" id="MobiDB-lite"/>
    </source>
</evidence>
<dbReference type="SUPFAM" id="SSF46785">
    <property type="entry name" value="Winged helix' DNA-binding domain"/>
    <property type="match status" value="1"/>
</dbReference>
<dbReference type="InterPro" id="IPR036390">
    <property type="entry name" value="WH_DNA-bd_sf"/>
</dbReference>
<feature type="domain" description="H15" evidence="9">
    <location>
        <begin position="51"/>
        <end position="128"/>
    </location>
</feature>
<dbReference type="GO" id="GO:0000786">
    <property type="term" value="C:nucleosome"/>
    <property type="evidence" value="ECO:0007669"/>
    <property type="project" value="InterPro"/>
</dbReference>
<reference evidence="11" key="2">
    <citation type="submission" date="2015-08" db="UniProtKB">
        <authorList>
            <consortium name="WormBaseParasite"/>
        </authorList>
    </citation>
    <scope>IDENTIFICATION</scope>
</reference>
<dbReference type="PRINTS" id="PR00624">
    <property type="entry name" value="HISTONEH5"/>
</dbReference>
<name>A0A0K0EZ15_STRVS</name>
<organism evidence="10 11">
    <name type="scientific">Strongyloides venezuelensis</name>
    <name type="common">Threadworm</name>
    <dbReference type="NCBI Taxonomy" id="75913"/>
    <lineage>
        <taxon>Eukaryota</taxon>
        <taxon>Metazoa</taxon>
        <taxon>Ecdysozoa</taxon>
        <taxon>Nematoda</taxon>
        <taxon>Chromadorea</taxon>
        <taxon>Rhabditida</taxon>
        <taxon>Tylenchina</taxon>
        <taxon>Panagrolaimomorpha</taxon>
        <taxon>Strongyloidoidea</taxon>
        <taxon>Strongyloididae</taxon>
        <taxon>Strongyloides</taxon>
    </lineage>
</organism>
<accession>A0A0K0EZ15</accession>
<reference evidence="10" key="1">
    <citation type="submission" date="2014-07" db="EMBL/GenBank/DDBJ databases">
        <authorList>
            <person name="Martin A.A"/>
            <person name="De Silva N."/>
        </authorList>
    </citation>
    <scope>NUCLEOTIDE SEQUENCE</scope>
</reference>
<dbReference type="GO" id="GO:0030261">
    <property type="term" value="P:chromosome condensation"/>
    <property type="evidence" value="ECO:0007669"/>
    <property type="project" value="TreeGrafter"/>
</dbReference>
<dbReference type="PANTHER" id="PTHR11467">
    <property type="entry name" value="HISTONE H1"/>
    <property type="match status" value="1"/>
</dbReference>
<dbReference type="PROSITE" id="PS51504">
    <property type="entry name" value="H15"/>
    <property type="match status" value="1"/>
</dbReference>
<feature type="region of interest" description="Disordered" evidence="8">
    <location>
        <begin position="122"/>
        <end position="164"/>
    </location>
</feature>
<comment type="subcellular location">
    <subcellularLocation>
        <location evidence="2">Chromosome</location>
    </subcellularLocation>
    <subcellularLocation>
        <location evidence="1 7">Nucleus</location>
    </subcellularLocation>
</comment>
<feature type="compositionally biased region" description="Basic and acidic residues" evidence="8">
    <location>
        <begin position="141"/>
        <end position="153"/>
    </location>
</feature>
<dbReference type="FunFam" id="1.10.10.10:FF:000140">
    <property type="entry name" value="Histone H1.0"/>
    <property type="match status" value="1"/>
</dbReference>
<proteinExistence type="inferred from homology"/>
<evidence type="ECO:0000256" key="7">
    <source>
        <dbReference type="RuleBase" id="RU003894"/>
    </source>
</evidence>
<feature type="compositionally biased region" description="Basic residues" evidence="8">
    <location>
        <begin position="155"/>
        <end position="164"/>
    </location>
</feature>
<protein>
    <submittedName>
        <fullName evidence="11">Histone H1.0 (inferred by orthology to a human protein)</fullName>
    </submittedName>
</protein>
<evidence type="ECO:0000256" key="4">
    <source>
        <dbReference type="ARBA" id="ARBA00022990"/>
    </source>
</evidence>
<dbReference type="WBParaSite" id="SVE_0177400.1">
    <property type="protein sequence ID" value="SVE_0177400.1"/>
    <property type="gene ID" value="SVE_0177400"/>
</dbReference>
<dbReference type="GO" id="GO:0030527">
    <property type="term" value="F:structural constituent of chromatin"/>
    <property type="evidence" value="ECO:0007669"/>
    <property type="project" value="InterPro"/>
</dbReference>
<dbReference type="GO" id="GO:0005634">
    <property type="term" value="C:nucleus"/>
    <property type="evidence" value="ECO:0007669"/>
    <property type="project" value="UniProtKB-SubCell"/>
</dbReference>
<sequence length="164" mass="17791">MASLTMTEATNELENTLDVFMDIEDCSFVSFGELHSPTEGTSIPRSTKRTSIPSYMEMVSKAISVLGGKKGSSRLAIFNYIRANYDLGNRSVTAVNNQIKRTLKKGVDTGVFKQVSGTGANGSFVIAENGPNKTESRKRKQSTDKDSSKDGSPVKRARSTRKAA</sequence>
<dbReference type="Proteomes" id="UP000035680">
    <property type="component" value="Unassembled WGS sequence"/>
</dbReference>
<evidence type="ECO:0000256" key="2">
    <source>
        <dbReference type="ARBA" id="ARBA00004286"/>
    </source>
</evidence>
<dbReference type="InterPro" id="IPR036388">
    <property type="entry name" value="WH-like_DNA-bd_sf"/>
</dbReference>
<dbReference type="GO" id="GO:0031492">
    <property type="term" value="F:nucleosomal DNA binding"/>
    <property type="evidence" value="ECO:0007669"/>
    <property type="project" value="TreeGrafter"/>
</dbReference>
<dbReference type="GO" id="GO:0003690">
    <property type="term" value="F:double-stranded DNA binding"/>
    <property type="evidence" value="ECO:0007669"/>
    <property type="project" value="TreeGrafter"/>
</dbReference>
<dbReference type="STRING" id="75913.A0A0K0EZ15"/>
<dbReference type="PANTHER" id="PTHR11467:SF36">
    <property type="entry name" value="HISTONE 24-RELATED"/>
    <property type="match status" value="1"/>
</dbReference>
<keyword evidence="5 7" id="KW-0238">DNA-binding</keyword>